<evidence type="ECO:0000313" key="1">
    <source>
        <dbReference type="EMBL" id="CAD8570647.1"/>
    </source>
</evidence>
<accession>A0A7S0PFH2</accession>
<organism evidence="1">
    <name type="scientific">Cafeteria roenbergensis</name>
    <name type="common">Marine flagellate</name>
    <dbReference type="NCBI Taxonomy" id="33653"/>
    <lineage>
        <taxon>Eukaryota</taxon>
        <taxon>Sar</taxon>
        <taxon>Stramenopiles</taxon>
        <taxon>Bigyra</taxon>
        <taxon>Opalozoa</taxon>
        <taxon>Bicosoecida</taxon>
        <taxon>Cafeteriaceae</taxon>
        <taxon>Cafeteria</taxon>
    </lineage>
</organism>
<dbReference type="AlphaFoldDB" id="A0A7S0PFH2"/>
<name>A0A7S0PFH2_CAFRO</name>
<protein>
    <submittedName>
        <fullName evidence="1">Uncharacterized protein</fullName>
    </submittedName>
</protein>
<dbReference type="SUPFAM" id="SSF53254">
    <property type="entry name" value="Phosphoglycerate mutase-like"/>
    <property type="match status" value="1"/>
</dbReference>
<dbReference type="InterPro" id="IPR029033">
    <property type="entry name" value="His_PPase_superfam"/>
</dbReference>
<proteinExistence type="predicted"/>
<gene>
    <name evidence="1" type="ORF">CROE0942_LOCUS15027</name>
</gene>
<sequence>MEARAWRIPRSARRVVLALRHGDRNPLHAANQPSSGARGPPVMHATAGLSLDDAFQRDCAEWAAQLAPAPGEDVAESFPCVIAGTSDAAPAGHDELTAEATPSGALGLLTRRGAEHLRARGAYLAAGPLADWLEARAGSRAASPASVGITASNYARTRRSAQELAFGLTRSAPAGALVGRAPVQSHPKDVCPIAVFESALPLATTSRRLLRSAVPSSEDARIRQSLVESIPFFQPDAAAPCSGASYGSTGRSEPATARRFMWIRAADMLAAAHSHGKFGLLPAGLREAAPAVIDHLRGRFLAVFADAACRRYAVATPLLELTCALLGGRAGASDVSLFGGHDVTLMPLAVALCGPGEEGGVAWPPYGAVVAACTAEDEAGAAGGDDAERVLQSVASAAASGSDVAGVCSAQQAVRFAAGSVGVSVDRLAVQGRVDVAAVLAGDTVLAPDAGEAAEAAVAAGREAVASASRPAGRGERVCWWMDVDSKAGGAGPLFEARCSGGQGAVMGGQYSVAEWRLLSGAAASGSQVAWDKAKELCVARPMQT</sequence>
<dbReference type="Gene3D" id="3.40.50.1240">
    <property type="entry name" value="Phosphoglycerate mutase-like"/>
    <property type="match status" value="1"/>
</dbReference>
<reference evidence="1" key="1">
    <citation type="submission" date="2021-01" db="EMBL/GenBank/DDBJ databases">
        <authorList>
            <person name="Corre E."/>
            <person name="Pelletier E."/>
            <person name="Niang G."/>
            <person name="Scheremetjew M."/>
            <person name="Finn R."/>
            <person name="Kale V."/>
            <person name="Holt S."/>
            <person name="Cochrane G."/>
            <person name="Meng A."/>
            <person name="Brown T."/>
            <person name="Cohen L."/>
        </authorList>
    </citation>
    <scope>NUCLEOTIDE SEQUENCE</scope>
    <source>
        <strain evidence="1">E4-10</strain>
    </source>
</reference>
<dbReference type="EMBL" id="HBET01021958">
    <property type="protein sequence ID" value="CAD8570647.1"/>
    <property type="molecule type" value="Transcribed_RNA"/>
</dbReference>